<keyword evidence="3" id="KW-1185">Reference proteome</keyword>
<reference evidence="2 3" key="1">
    <citation type="journal article" date="2018" name="Mycol. Prog.">
        <title>Coniella lustricola, a new species from submerged detritus.</title>
        <authorList>
            <person name="Raudabaugh D.B."/>
            <person name="Iturriaga T."/>
            <person name="Carver A."/>
            <person name="Mondo S."/>
            <person name="Pangilinan J."/>
            <person name="Lipzen A."/>
            <person name="He G."/>
            <person name="Amirebrahimi M."/>
            <person name="Grigoriev I.V."/>
            <person name="Miller A.N."/>
        </authorList>
    </citation>
    <scope>NUCLEOTIDE SEQUENCE [LARGE SCALE GENOMIC DNA]</scope>
    <source>
        <strain evidence="2 3">B22-T-1</strain>
    </source>
</reference>
<dbReference type="InterPro" id="IPR001303">
    <property type="entry name" value="Aldolase_II/adducin_N"/>
</dbReference>
<dbReference type="InterPro" id="IPR036409">
    <property type="entry name" value="Aldolase_II/adducin_N_sf"/>
</dbReference>
<evidence type="ECO:0000313" key="2">
    <source>
        <dbReference type="EMBL" id="PSR90744.1"/>
    </source>
</evidence>
<dbReference type="Proteomes" id="UP000241462">
    <property type="component" value="Unassembled WGS sequence"/>
</dbReference>
<dbReference type="AlphaFoldDB" id="A0A2T3AC01"/>
<dbReference type="PANTHER" id="PTHR10672">
    <property type="entry name" value="ADDUCIN"/>
    <property type="match status" value="1"/>
</dbReference>
<dbReference type="InterPro" id="IPR051017">
    <property type="entry name" value="Aldolase-II_Adducin_sf"/>
</dbReference>
<accession>A0A2T3AC01</accession>
<feature type="domain" description="Class II aldolase/adducin N-terminal" evidence="1">
    <location>
        <begin position="16"/>
        <end position="210"/>
    </location>
</feature>
<name>A0A2T3AC01_9PEZI</name>
<dbReference type="Pfam" id="PF00596">
    <property type="entry name" value="Aldolase_II"/>
    <property type="match status" value="1"/>
</dbReference>
<dbReference type="PANTHER" id="PTHR10672:SF41">
    <property type="entry name" value="CLASS II ALDOLASE_ADDUCIN DOMAIN PROTEIN (AFU_ORTHOLOGUE AFUA_3G01330)"/>
    <property type="match status" value="1"/>
</dbReference>
<dbReference type="Gene3D" id="3.40.225.10">
    <property type="entry name" value="Class II aldolase/adducin N-terminal domain"/>
    <property type="match status" value="1"/>
</dbReference>
<dbReference type="OrthoDB" id="2932980at2759"/>
<evidence type="ECO:0000313" key="3">
    <source>
        <dbReference type="Proteomes" id="UP000241462"/>
    </source>
</evidence>
<proteinExistence type="predicted"/>
<gene>
    <name evidence="2" type="ORF">BD289DRAFT_365688</name>
</gene>
<dbReference type="SUPFAM" id="SSF53639">
    <property type="entry name" value="AraD/HMP-PK domain-like"/>
    <property type="match status" value="1"/>
</dbReference>
<dbReference type="EMBL" id="KZ678416">
    <property type="protein sequence ID" value="PSR90744.1"/>
    <property type="molecule type" value="Genomic_DNA"/>
</dbReference>
<dbReference type="SMART" id="SM01007">
    <property type="entry name" value="Aldolase_II"/>
    <property type="match status" value="1"/>
</dbReference>
<dbReference type="STRING" id="2025994.A0A2T3AC01"/>
<protein>
    <submittedName>
        <fullName evidence="2">Class II aldolase and Adducin N-terminal domain-domain-containing protein</fullName>
    </submittedName>
</protein>
<evidence type="ECO:0000259" key="1">
    <source>
        <dbReference type="SMART" id="SM01007"/>
    </source>
</evidence>
<sequence length="273" mass="29991">MELDANQRIVLAALHRKFITGCHILHYHAVLDAYGHLSVRHPFNPQVFIMSKYFAPGTISSPDDLIEYHVSNAEPLDPNSTKGYSERHIHSEVYRRHPDVQAVIHSHAESVIPYGITGVPLRPCYHMAGFLGLGHAGAPEVYDAAQFFKDGDIQDMLVRNAHLGEALAACFDGGNVVTLMRGHGLTLVGDSIEEVVSRGIYTMKNASIQTAALTMQSAFAAANSHHTQGPATLRYLNSEESTAATQMSKDSAQRPWKLWVREVEACGLYLNSA</sequence>
<dbReference type="GO" id="GO:0005856">
    <property type="term" value="C:cytoskeleton"/>
    <property type="evidence" value="ECO:0007669"/>
    <property type="project" value="TreeGrafter"/>
</dbReference>
<dbReference type="GO" id="GO:0051015">
    <property type="term" value="F:actin filament binding"/>
    <property type="evidence" value="ECO:0007669"/>
    <property type="project" value="TreeGrafter"/>
</dbReference>
<dbReference type="InParanoid" id="A0A2T3AC01"/>
<organism evidence="2 3">
    <name type="scientific">Coniella lustricola</name>
    <dbReference type="NCBI Taxonomy" id="2025994"/>
    <lineage>
        <taxon>Eukaryota</taxon>
        <taxon>Fungi</taxon>
        <taxon>Dikarya</taxon>
        <taxon>Ascomycota</taxon>
        <taxon>Pezizomycotina</taxon>
        <taxon>Sordariomycetes</taxon>
        <taxon>Sordariomycetidae</taxon>
        <taxon>Diaporthales</taxon>
        <taxon>Schizoparmaceae</taxon>
        <taxon>Coniella</taxon>
    </lineage>
</organism>